<proteinExistence type="predicted"/>
<feature type="region of interest" description="Disordered" evidence="1">
    <location>
        <begin position="71"/>
        <end position="150"/>
    </location>
</feature>
<evidence type="ECO:0000313" key="3">
    <source>
        <dbReference type="Proteomes" id="UP001303902"/>
    </source>
</evidence>
<evidence type="ECO:0000313" key="2">
    <source>
        <dbReference type="EMBL" id="WOV87811.1"/>
    </source>
</evidence>
<feature type="compositionally biased region" description="Basic and acidic residues" evidence="1">
    <location>
        <begin position="86"/>
        <end position="95"/>
    </location>
</feature>
<feature type="compositionally biased region" description="Polar residues" evidence="1">
    <location>
        <begin position="100"/>
        <end position="117"/>
    </location>
</feature>
<reference evidence="2 3" key="1">
    <citation type="submission" date="2023-06" db="EMBL/GenBank/DDBJ databases">
        <title>Sporosarcina sp. nov., isolated from Korean tranditional fermented seafood 'Jeotgal'.</title>
        <authorList>
            <person name="Yang A.I."/>
            <person name="Shin N.-R."/>
        </authorList>
    </citation>
    <scope>NUCLEOTIDE SEQUENCE [LARGE SCALE GENOMIC DNA]</scope>
    <source>
        <strain evidence="2 3">T2O-4</strain>
    </source>
</reference>
<accession>A0ABZ0L5J0</accession>
<keyword evidence="3" id="KW-1185">Reference proteome</keyword>
<evidence type="ECO:0000256" key="1">
    <source>
        <dbReference type="SAM" id="MobiDB-lite"/>
    </source>
</evidence>
<dbReference type="Proteomes" id="UP001303902">
    <property type="component" value="Chromosome"/>
</dbReference>
<organism evidence="2 3">
    <name type="scientific">Sporosarcina oncorhynchi</name>
    <dbReference type="NCBI Taxonomy" id="3056444"/>
    <lineage>
        <taxon>Bacteria</taxon>
        <taxon>Bacillati</taxon>
        <taxon>Bacillota</taxon>
        <taxon>Bacilli</taxon>
        <taxon>Bacillales</taxon>
        <taxon>Caryophanaceae</taxon>
        <taxon>Sporosarcina</taxon>
    </lineage>
</organism>
<sequence>MAESDRRDLEIMKLKQQLGRYRRAFASMKKAAPVSEGDYEKRIAEIEKSIMQLNEGMQEIAKLLSAGLDQLSERDGTKEPPIQQSERGKAEKTLDHSVLPSRNVSSTKQPHAPSFNQLRGLAAQSPYRQEMPGNRTTPSGNPKSIKAATPLQNVTKEIDLPVEKGVVKSAEAIEKSSISSFWRALKWK</sequence>
<dbReference type="RefSeq" id="WP_317968264.1">
    <property type="nucleotide sequence ID" value="NZ_CP129118.1"/>
</dbReference>
<protein>
    <submittedName>
        <fullName evidence="2">Uncharacterized protein</fullName>
    </submittedName>
</protein>
<gene>
    <name evidence="2" type="ORF">QWT69_01430</name>
</gene>
<name>A0ABZ0L5J0_9BACL</name>
<dbReference type="EMBL" id="CP129118">
    <property type="protein sequence ID" value="WOV87811.1"/>
    <property type="molecule type" value="Genomic_DNA"/>
</dbReference>